<protein>
    <recommendedName>
        <fullName evidence="7">RDD domain-containing protein</fullName>
    </recommendedName>
</protein>
<dbReference type="InterPro" id="IPR051791">
    <property type="entry name" value="Pra-immunoreactive"/>
</dbReference>
<evidence type="ECO:0000256" key="6">
    <source>
        <dbReference type="SAM" id="Phobius"/>
    </source>
</evidence>
<dbReference type="PANTHER" id="PTHR36115:SF4">
    <property type="entry name" value="MEMBRANE PROTEIN"/>
    <property type="match status" value="1"/>
</dbReference>
<evidence type="ECO:0000256" key="2">
    <source>
        <dbReference type="ARBA" id="ARBA00022475"/>
    </source>
</evidence>
<evidence type="ECO:0000256" key="4">
    <source>
        <dbReference type="ARBA" id="ARBA00022989"/>
    </source>
</evidence>
<proteinExistence type="predicted"/>
<reference evidence="8" key="1">
    <citation type="submission" date="2016-10" db="EMBL/GenBank/DDBJ databases">
        <authorList>
            <person name="de Groot N.N."/>
        </authorList>
    </citation>
    <scope>NUCLEOTIDE SEQUENCE</scope>
</reference>
<keyword evidence="2" id="KW-1003">Cell membrane</keyword>
<dbReference type="GO" id="GO:0005886">
    <property type="term" value="C:plasma membrane"/>
    <property type="evidence" value="ECO:0007669"/>
    <property type="project" value="UniProtKB-SubCell"/>
</dbReference>
<evidence type="ECO:0000259" key="7">
    <source>
        <dbReference type="Pfam" id="PF06271"/>
    </source>
</evidence>
<gene>
    <name evidence="8" type="ORF">MNB_SV-5-569</name>
</gene>
<dbReference type="Pfam" id="PF06271">
    <property type="entry name" value="RDD"/>
    <property type="match status" value="1"/>
</dbReference>
<evidence type="ECO:0000256" key="3">
    <source>
        <dbReference type="ARBA" id="ARBA00022692"/>
    </source>
</evidence>
<keyword evidence="5 6" id="KW-0472">Membrane</keyword>
<dbReference type="AlphaFoldDB" id="A0A1W1EC48"/>
<sequence length="154" mass="17734">MEKEDSVELSSTKKRIGSFVIDDIIVSIFLMIIFYDQIAAMLTSVDVNPEMTTATVDMMNSFFSENLMIIFAIKVIYHTVLVWQNGMTIGKYIMKIRVISLHTQNRPTFQQAFMRASVRLISDTFFYLGYIMAFFTPMRQTLHDKLSSCVVIDA</sequence>
<dbReference type="EMBL" id="FPKX01000008">
    <property type="protein sequence ID" value="SFZ97605.1"/>
    <property type="molecule type" value="Genomic_DNA"/>
</dbReference>
<evidence type="ECO:0000256" key="5">
    <source>
        <dbReference type="ARBA" id="ARBA00023136"/>
    </source>
</evidence>
<keyword evidence="4 6" id="KW-1133">Transmembrane helix</keyword>
<name>A0A1W1EC48_9ZZZZ</name>
<dbReference type="InterPro" id="IPR010432">
    <property type="entry name" value="RDD"/>
</dbReference>
<comment type="subcellular location">
    <subcellularLocation>
        <location evidence="1">Cell membrane</location>
        <topology evidence="1">Multi-pass membrane protein</topology>
    </subcellularLocation>
</comment>
<organism evidence="8">
    <name type="scientific">hydrothermal vent metagenome</name>
    <dbReference type="NCBI Taxonomy" id="652676"/>
    <lineage>
        <taxon>unclassified sequences</taxon>
        <taxon>metagenomes</taxon>
        <taxon>ecological metagenomes</taxon>
    </lineage>
</organism>
<keyword evidence="3 6" id="KW-0812">Transmembrane</keyword>
<evidence type="ECO:0000313" key="8">
    <source>
        <dbReference type="EMBL" id="SFZ97605.1"/>
    </source>
</evidence>
<accession>A0A1W1EC48</accession>
<feature type="transmembrane region" description="Helical" evidence="6">
    <location>
        <begin position="116"/>
        <end position="135"/>
    </location>
</feature>
<feature type="transmembrane region" description="Helical" evidence="6">
    <location>
        <begin position="20"/>
        <end position="42"/>
    </location>
</feature>
<feature type="transmembrane region" description="Helical" evidence="6">
    <location>
        <begin position="62"/>
        <end position="83"/>
    </location>
</feature>
<evidence type="ECO:0000256" key="1">
    <source>
        <dbReference type="ARBA" id="ARBA00004651"/>
    </source>
</evidence>
<dbReference type="PANTHER" id="PTHR36115">
    <property type="entry name" value="PROLINE-RICH ANTIGEN HOMOLOG-RELATED"/>
    <property type="match status" value="1"/>
</dbReference>
<feature type="domain" description="RDD" evidence="7">
    <location>
        <begin position="11"/>
        <end position="147"/>
    </location>
</feature>